<evidence type="ECO:0000313" key="1">
    <source>
        <dbReference type="EMBL" id="GBM65778.1"/>
    </source>
</evidence>
<keyword evidence="2" id="KW-1185">Reference proteome</keyword>
<reference evidence="1 2" key="1">
    <citation type="journal article" date="2019" name="Sci. Rep.">
        <title>Orb-weaving spider Araneus ventricosus genome elucidates the spidroin gene catalogue.</title>
        <authorList>
            <person name="Kono N."/>
            <person name="Nakamura H."/>
            <person name="Ohtoshi R."/>
            <person name="Moran D.A.P."/>
            <person name="Shinohara A."/>
            <person name="Yoshida Y."/>
            <person name="Fujiwara M."/>
            <person name="Mori M."/>
            <person name="Tomita M."/>
            <person name="Arakawa K."/>
        </authorList>
    </citation>
    <scope>NUCLEOTIDE SEQUENCE [LARGE SCALE GENOMIC DNA]</scope>
</reference>
<dbReference type="Proteomes" id="UP000499080">
    <property type="component" value="Unassembled WGS sequence"/>
</dbReference>
<dbReference type="EMBL" id="BGPR01001994">
    <property type="protein sequence ID" value="GBM65778.1"/>
    <property type="molecule type" value="Genomic_DNA"/>
</dbReference>
<accession>A0A4Y2HKL5</accession>
<sequence>MCTVRRTDIARTKNETFNHPLQCLNGSGGTFSQIQARTVLQDCSGEQCASMCPHKKLSQGVRSGDYGDNPCLFQRMSIVETM</sequence>
<proteinExistence type="predicted"/>
<name>A0A4Y2HKL5_ARAVE</name>
<dbReference type="AlphaFoldDB" id="A0A4Y2HKL5"/>
<protein>
    <submittedName>
        <fullName evidence="1">Uncharacterized protein</fullName>
    </submittedName>
</protein>
<gene>
    <name evidence="1" type="ORF">AVEN_129031_1</name>
</gene>
<comment type="caution">
    <text evidence="1">The sequence shown here is derived from an EMBL/GenBank/DDBJ whole genome shotgun (WGS) entry which is preliminary data.</text>
</comment>
<evidence type="ECO:0000313" key="2">
    <source>
        <dbReference type="Proteomes" id="UP000499080"/>
    </source>
</evidence>
<organism evidence="1 2">
    <name type="scientific">Araneus ventricosus</name>
    <name type="common">Orbweaver spider</name>
    <name type="synonym">Epeira ventricosa</name>
    <dbReference type="NCBI Taxonomy" id="182803"/>
    <lineage>
        <taxon>Eukaryota</taxon>
        <taxon>Metazoa</taxon>
        <taxon>Ecdysozoa</taxon>
        <taxon>Arthropoda</taxon>
        <taxon>Chelicerata</taxon>
        <taxon>Arachnida</taxon>
        <taxon>Araneae</taxon>
        <taxon>Araneomorphae</taxon>
        <taxon>Entelegynae</taxon>
        <taxon>Araneoidea</taxon>
        <taxon>Araneidae</taxon>
        <taxon>Araneus</taxon>
    </lineage>
</organism>